<sequence>MKRVWVLLLICLLPVQVFAAVLTYASSMAATDFSAPASVHATVAVQHLAAKPASLSDHHVHVVSGDQSHAVASDAGSSDDDSAGYADNGEDFSSHAGIGDEPVLIHSLAFAPQTSRLAPALRSDAALQPPFLPRAGRPPRA</sequence>
<dbReference type="EMBL" id="CP024996">
    <property type="protein sequence ID" value="AYR22882.1"/>
    <property type="molecule type" value="Genomic_DNA"/>
</dbReference>
<dbReference type="Proteomes" id="UP000269199">
    <property type="component" value="Chromosome"/>
</dbReference>
<evidence type="ECO:0000313" key="4">
    <source>
        <dbReference type="Proteomes" id="UP000269199"/>
    </source>
</evidence>
<feature type="signal peptide" evidence="2">
    <location>
        <begin position="1"/>
        <end position="19"/>
    </location>
</feature>
<gene>
    <name evidence="3" type="ORF">RC54_03195</name>
</gene>
<feature type="chain" id="PRO_5041924884" evidence="2">
    <location>
        <begin position="20"/>
        <end position="141"/>
    </location>
</feature>
<reference evidence="3 4" key="1">
    <citation type="submission" date="2017-11" db="EMBL/GenBank/DDBJ databases">
        <title>Complete genome sequence of Herbaspirillum rubrisubalbicans DSM 11543.</title>
        <authorList>
            <person name="Chen M."/>
            <person name="An Q."/>
        </authorList>
    </citation>
    <scope>NUCLEOTIDE SEQUENCE [LARGE SCALE GENOMIC DNA]</scope>
    <source>
        <strain evidence="3 4">DSM 11543</strain>
    </source>
</reference>
<keyword evidence="2" id="KW-0732">Signal</keyword>
<dbReference type="RefSeq" id="WP_061789673.1">
    <property type="nucleotide sequence ID" value="NZ_CP024996.1"/>
</dbReference>
<protein>
    <submittedName>
        <fullName evidence="3">Uncharacterized protein</fullName>
    </submittedName>
</protein>
<evidence type="ECO:0000256" key="1">
    <source>
        <dbReference type="SAM" id="MobiDB-lite"/>
    </source>
</evidence>
<accession>A0AAD0XEX5</accession>
<evidence type="ECO:0000313" key="3">
    <source>
        <dbReference type="EMBL" id="AYR22882.1"/>
    </source>
</evidence>
<dbReference type="AlphaFoldDB" id="A0AAD0XEX5"/>
<name>A0AAD0XEX5_9BURK</name>
<evidence type="ECO:0000256" key="2">
    <source>
        <dbReference type="SAM" id="SignalP"/>
    </source>
</evidence>
<organism evidence="3 4">
    <name type="scientific">Herbaspirillum rubrisubalbicans</name>
    <dbReference type="NCBI Taxonomy" id="80842"/>
    <lineage>
        <taxon>Bacteria</taxon>
        <taxon>Pseudomonadati</taxon>
        <taxon>Pseudomonadota</taxon>
        <taxon>Betaproteobacteria</taxon>
        <taxon>Burkholderiales</taxon>
        <taxon>Oxalobacteraceae</taxon>
        <taxon>Herbaspirillum</taxon>
    </lineage>
</organism>
<proteinExistence type="predicted"/>
<feature type="region of interest" description="Disordered" evidence="1">
    <location>
        <begin position="66"/>
        <end position="94"/>
    </location>
</feature>
<feature type="region of interest" description="Disordered" evidence="1">
    <location>
        <begin position="121"/>
        <end position="141"/>
    </location>
</feature>